<dbReference type="PANTHER" id="PTHR33607">
    <property type="entry name" value="ENDONUCLEASE-1"/>
    <property type="match status" value="1"/>
</dbReference>
<dbReference type="Pfam" id="PF19886">
    <property type="entry name" value="DUF6359"/>
    <property type="match status" value="1"/>
</dbReference>
<dbReference type="InterPro" id="IPR045939">
    <property type="entry name" value="YhcR_N"/>
</dbReference>
<accession>A0A0B5AR42</accession>
<dbReference type="GO" id="GO:0004518">
    <property type="term" value="F:nuclease activity"/>
    <property type="evidence" value="ECO:0007669"/>
    <property type="project" value="UniProtKB-KW"/>
</dbReference>
<keyword evidence="2" id="KW-0378">Hydrolase</keyword>
<keyword evidence="6" id="KW-1185">Reference proteome</keyword>
<dbReference type="KEGG" id="jeo:JMA_32390"/>
<dbReference type="PANTHER" id="PTHR33607:SF2">
    <property type="entry name" value="ENDONUCLEASE-1"/>
    <property type="match status" value="1"/>
</dbReference>
<protein>
    <submittedName>
        <fullName evidence="5">Extracellular ribonuclease</fullName>
    </submittedName>
</protein>
<evidence type="ECO:0000313" key="6">
    <source>
        <dbReference type="Proteomes" id="UP000031449"/>
    </source>
</evidence>
<dbReference type="GO" id="GO:0016787">
    <property type="term" value="F:hydrolase activity"/>
    <property type="evidence" value="ECO:0007669"/>
    <property type="project" value="UniProtKB-KW"/>
</dbReference>
<dbReference type="EMBL" id="CP009416">
    <property type="protein sequence ID" value="AJD92556.1"/>
    <property type="molecule type" value="Genomic_DNA"/>
</dbReference>
<dbReference type="Pfam" id="PF04231">
    <property type="entry name" value="Endonuclease_1"/>
    <property type="match status" value="1"/>
</dbReference>
<sequence>MKKAILLMVTLVLLIAVPVVSGSTLLSVNGAMDEPNGADVTVGGYIVGVPVSTSTVQQSNFTSDYALALADDPGETQMSEMIFVKLDAGYRSEYGLMSDPSNLGDYVVVDGTRDDYFAHEGIESVTSISREAGGDPGTPGTGYYADAEGLTGVALKQALHNIIDDHQEISYANAWEALRNTDEDPNNPNNVLLLYTGKSISKYDNGGLVDEWNREHVWPQSKGDFGTTMGTGTDLHALRPTDVTVNSSRQNLDFDNGGRIHPEAPNTFYDGDSWEPRDEVKGDIARMVFYMAVRYEGDAGEVDLEVLDQVEVNGPYLGKLSTLKEWHEQDPVDAFERNRNEIIFESYQGNRNPFIDNPEYVEAIW</sequence>
<organism evidence="5 6">
    <name type="scientific">Jeotgalibacillus malaysiensis</name>
    <dbReference type="NCBI Taxonomy" id="1508404"/>
    <lineage>
        <taxon>Bacteria</taxon>
        <taxon>Bacillati</taxon>
        <taxon>Bacillota</taxon>
        <taxon>Bacilli</taxon>
        <taxon>Bacillales</taxon>
        <taxon>Caryophanaceae</taxon>
        <taxon>Jeotgalibacillus</taxon>
    </lineage>
</organism>
<keyword evidence="1" id="KW-0540">Nuclease</keyword>
<dbReference type="HOGENOM" id="CLU_673868_0_0_9"/>
<proteinExistence type="predicted"/>
<dbReference type="InterPro" id="IPR007346">
    <property type="entry name" value="Endonuclease-I"/>
</dbReference>
<dbReference type="OrthoDB" id="9801679at2"/>
<evidence type="ECO:0000256" key="1">
    <source>
        <dbReference type="ARBA" id="ARBA00022722"/>
    </source>
</evidence>
<dbReference type="Proteomes" id="UP000031449">
    <property type="component" value="Chromosome"/>
</dbReference>
<evidence type="ECO:0000256" key="2">
    <source>
        <dbReference type="ARBA" id="ARBA00022801"/>
    </source>
</evidence>
<evidence type="ECO:0000313" key="5">
    <source>
        <dbReference type="EMBL" id="AJD92556.1"/>
    </source>
</evidence>
<dbReference type="AlphaFoldDB" id="A0A0B5AR42"/>
<gene>
    <name evidence="5" type="ORF">JMA_32390</name>
</gene>
<dbReference type="BioCyc" id="JESP1508404:G14D9-12520-MONOMER"/>
<reference evidence="5 6" key="1">
    <citation type="submission" date="2014-08" db="EMBL/GenBank/DDBJ databases">
        <title>Complete genome of a marine bacteria Jeotgalibacillus malaysiensis.</title>
        <authorList>
            <person name="Yaakop A.S."/>
            <person name="Chan K.-G."/>
            <person name="Goh K.M."/>
        </authorList>
    </citation>
    <scope>NUCLEOTIDE SEQUENCE [LARGE SCALE GENOMIC DNA]</scope>
    <source>
        <strain evidence="5 6">D5</strain>
    </source>
</reference>
<dbReference type="STRING" id="1508404.JMA_32390"/>
<feature type="region of interest" description="Disordered" evidence="3">
    <location>
        <begin position="251"/>
        <end position="273"/>
    </location>
</feature>
<evidence type="ECO:0000259" key="4">
    <source>
        <dbReference type="Pfam" id="PF19886"/>
    </source>
</evidence>
<name>A0A0B5AR42_9BACL</name>
<feature type="domain" description="Endonuclease YhcR N-terminal" evidence="4">
    <location>
        <begin position="26"/>
        <end position="129"/>
    </location>
</feature>
<evidence type="ECO:0000256" key="3">
    <source>
        <dbReference type="SAM" id="MobiDB-lite"/>
    </source>
</evidence>
<dbReference type="SUPFAM" id="SSF54060">
    <property type="entry name" value="His-Me finger endonucleases"/>
    <property type="match status" value="1"/>
</dbReference>
<dbReference type="InterPro" id="IPR044925">
    <property type="entry name" value="His-Me_finger_sf"/>
</dbReference>